<evidence type="ECO:0000256" key="8">
    <source>
        <dbReference type="ARBA" id="ARBA00023288"/>
    </source>
</evidence>
<dbReference type="Proteomes" id="UP000306102">
    <property type="component" value="Unassembled WGS sequence"/>
</dbReference>
<dbReference type="AlphaFoldDB" id="A0A4S4E6J9"/>
<name>A0A4S4E6J9_CAMSN</name>
<protein>
    <recommendedName>
        <fullName evidence="11">Bifunctional inhibitor/plant lipid transfer protein/seed storage helical domain-containing protein</fullName>
    </recommendedName>
</protein>
<evidence type="ECO:0000256" key="10">
    <source>
        <dbReference type="SAM" id="SignalP"/>
    </source>
</evidence>
<feature type="domain" description="Bifunctional inhibitor/plant lipid transfer protein/seed storage helical" evidence="11">
    <location>
        <begin position="34"/>
        <end position="115"/>
    </location>
</feature>
<dbReference type="InterPro" id="IPR043325">
    <property type="entry name" value="LTSS"/>
</dbReference>
<proteinExistence type="inferred from homology"/>
<evidence type="ECO:0000313" key="13">
    <source>
        <dbReference type="Proteomes" id="UP000306102"/>
    </source>
</evidence>
<keyword evidence="4" id="KW-0336">GPI-anchor</keyword>
<comment type="caution">
    <text evidence="12">The sequence shown here is derived from an EMBL/GenBank/DDBJ whole genome shotgun (WGS) entry which is preliminary data.</text>
</comment>
<feature type="chain" id="PRO_5020642439" description="Bifunctional inhibitor/plant lipid transfer protein/seed storage helical domain-containing protein" evidence="10">
    <location>
        <begin position="28"/>
        <end position="388"/>
    </location>
</feature>
<dbReference type="CDD" id="cd00010">
    <property type="entry name" value="AAI_LTSS"/>
    <property type="match status" value="1"/>
</dbReference>
<gene>
    <name evidence="12" type="ORF">TEA_005889</name>
</gene>
<evidence type="ECO:0000313" key="12">
    <source>
        <dbReference type="EMBL" id="THG11642.1"/>
    </source>
</evidence>
<keyword evidence="4" id="KW-0472">Membrane</keyword>
<comment type="subcellular location">
    <subcellularLocation>
        <location evidence="1">Cell membrane</location>
        <topology evidence="1">Lipid-anchor</topology>
        <topology evidence="1">GPI-anchor</topology>
    </subcellularLocation>
</comment>
<feature type="signal peptide" evidence="10">
    <location>
        <begin position="1"/>
        <end position="27"/>
    </location>
</feature>
<evidence type="ECO:0000256" key="7">
    <source>
        <dbReference type="ARBA" id="ARBA00023180"/>
    </source>
</evidence>
<evidence type="ECO:0000256" key="3">
    <source>
        <dbReference type="ARBA" id="ARBA00022475"/>
    </source>
</evidence>
<sequence>MVMMKKMIRVWILFFVVALLVLVCGEAVTTEKKCGDDFTKVTTCMAFATGKSDTPTKECCTSVTEIKQSDPECLCYFIQQTHSGSQSVKSLGIQESRLLLLPSACKLTNASVSDCPKLLKIPSTSPDYAIFTNSSSTTSPSTVTGTSSPSTANDSSGTIRTEHVPQLIGLVTIAMAIFLLLSPVETLKFLPKLSREASISFHLDGLFFSTSGLQYRYDLSTDYDYESISRVSSFYSFHCKLDSSFYISGDYDYEFPHNPSPAGFHHSKPCHPPPQSSFSTPPNNPINLNSRYRNHPKPSNLTKIALALHTCTEQQLSFGPGLKRVHGLSFKTMAQALAQGLGLSLGLGPSGPKWVGSILDRRRISDRPRVTSYFYTPRFGVAKEGGKG</sequence>
<evidence type="ECO:0000256" key="6">
    <source>
        <dbReference type="ARBA" id="ARBA00023157"/>
    </source>
</evidence>
<dbReference type="SUPFAM" id="SSF47699">
    <property type="entry name" value="Bifunctional inhibitor/lipid-transfer protein/seed storage 2S albumin"/>
    <property type="match status" value="1"/>
</dbReference>
<keyword evidence="6" id="KW-1015">Disulfide bond</keyword>
<accession>A0A4S4E6J9</accession>
<keyword evidence="8" id="KW-0449">Lipoprotein</keyword>
<dbReference type="PANTHER" id="PTHR33044">
    <property type="entry name" value="BIFUNCTIONAL INHIBITOR/LIPID-TRANSFER PROTEIN/SEED STORAGE 2S ALBUMIN SUPERFAMILY PROTEIN-RELATED"/>
    <property type="match status" value="1"/>
</dbReference>
<keyword evidence="3" id="KW-1003">Cell membrane</keyword>
<reference evidence="12 13" key="1">
    <citation type="journal article" date="2018" name="Proc. Natl. Acad. Sci. U.S.A.">
        <title>Draft genome sequence of Camellia sinensis var. sinensis provides insights into the evolution of the tea genome and tea quality.</title>
        <authorList>
            <person name="Wei C."/>
            <person name="Yang H."/>
            <person name="Wang S."/>
            <person name="Zhao J."/>
            <person name="Liu C."/>
            <person name="Gao L."/>
            <person name="Xia E."/>
            <person name="Lu Y."/>
            <person name="Tai Y."/>
            <person name="She G."/>
            <person name="Sun J."/>
            <person name="Cao H."/>
            <person name="Tong W."/>
            <person name="Gao Q."/>
            <person name="Li Y."/>
            <person name="Deng W."/>
            <person name="Jiang X."/>
            <person name="Wang W."/>
            <person name="Chen Q."/>
            <person name="Zhang S."/>
            <person name="Li H."/>
            <person name="Wu J."/>
            <person name="Wang P."/>
            <person name="Li P."/>
            <person name="Shi C."/>
            <person name="Zheng F."/>
            <person name="Jian J."/>
            <person name="Huang B."/>
            <person name="Shan D."/>
            <person name="Shi M."/>
            <person name="Fang C."/>
            <person name="Yue Y."/>
            <person name="Li F."/>
            <person name="Li D."/>
            <person name="Wei S."/>
            <person name="Han B."/>
            <person name="Jiang C."/>
            <person name="Yin Y."/>
            <person name="Xia T."/>
            <person name="Zhang Z."/>
            <person name="Bennetzen J.L."/>
            <person name="Zhao S."/>
            <person name="Wan X."/>
        </authorList>
    </citation>
    <scope>NUCLEOTIDE SEQUENCE [LARGE SCALE GENOMIC DNA]</scope>
    <source>
        <strain evidence="13">cv. Shuchazao</strain>
        <tissue evidence="12">Leaf</tissue>
    </source>
</reference>
<dbReference type="InterPro" id="IPR036312">
    <property type="entry name" value="Bifun_inhib/LTP/seed_sf"/>
</dbReference>
<comment type="similarity">
    <text evidence="2">Belongs to the plant LTP family.</text>
</comment>
<dbReference type="GO" id="GO:0098552">
    <property type="term" value="C:side of membrane"/>
    <property type="evidence" value="ECO:0007669"/>
    <property type="project" value="UniProtKB-KW"/>
</dbReference>
<keyword evidence="13" id="KW-1185">Reference proteome</keyword>
<evidence type="ECO:0000256" key="4">
    <source>
        <dbReference type="ARBA" id="ARBA00022622"/>
    </source>
</evidence>
<keyword evidence="7" id="KW-0325">Glycoprotein</keyword>
<feature type="compositionally biased region" description="Low complexity" evidence="9">
    <location>
        <begin position="132"/>
        <end position="151"/>
    </location>
</feature>
<dbReference type="STRING" id="542762.A0A4S4E6J9"/>
<evidence type="ECO:0000256" key="2">
    <source>
        <dbReference type="ARBA" id="ARBA00009748"/>
    </source>
</evidence>
<dbReference type="Pfam" id="PF14368">
    <property type="entry name" value="LTP_2"/>
    <property type="match status" value="1"/>
</dbReference>
<keyword evidence="5 10" id="KW-0732">Signal</keyword>
<evidence type="ECO:0000256" key="5">
    <source>
        <dbReference type="ARBA" id="ARBA00022729"/>
    </source>
</evidence>
<organism evidence="12 13">
    <name type="scientific">Camellia sinensis var. sinensis</name>
    <name type="common">China tea</name>
    <dbReference type="NCBI Taxonomy" id="542762"/>
    <lineage>
        <taxon>Eukaryota</taxon>
        <taxon>Viridiplantae</taxon>
        <taxon>Streptophyta</taxon>
        <taxon>Embryophyta</taxon>
        <taxon>Tracheophyta</taxon>
        <taxon>Spermatophyta</taxon>
        <taxon>Magnoliopsida</taxon>
        <taxon>eudicotyledons</taxon>
        <taxon>Gunneridae</taxon>
        <taxon>Pentapetalae</taxon>
        <taxon>asterids</taxon>
        <taxon>Ericales</taxon>
        <taxon>Theaceae</taxon>
        <taxon>Camellia</taxon>
    </lineage>
</organism>
<dbReference type="EMBL" id="SDRB02007136">
    <property type="protein sequence ID" value="THG11642.1"/>
    <property type="molecule type" value="Genomic_DNA"/>
</dbReference>
<evidence type="ECO:0000256" key="9">
    <source>
        <dbReference type="SAM" id="MobiDB-lite"/>
    </source>
</evidence>
<dbReference type="InterPro" id="IPR016140">
    <property type="entry name" value="Bifunc_inhib/LTP/seed_store"/>
</dbReference>
<feature type="region of interest" description="Disordered" evidence="9">
    <location>
        <begin position="132"/>
        <end position="158"/>
    </location>
</feature>
<evidence type="ECO:0000256" key="1">
    <source>
        <dbReference type="ARBA" id="ARBA00004609"/>
    </source>
</evidence>
<dbReference type="SMART" id="SM00499">
    <property type="entry name" value="AAI"/>
    <property type="match status" value="1"/>
</dbReference>
<dbReference type="GO" id="GO:0005886">
    <property type="term" value="C:plasma membrane"/>
    <property type="evidence" value="ECO:0007669"/>
    <property type="project" value="UniProtKB-SubCell"/>
</dbReference>
<dbReference type="Gene3D" id="1.10.110.10">
    <property type="entry name" value="Plant lipid-transfer and hydrophobic proteins"/>
    <property type="match status" value="1"/>
</dbReference>
<evidence type="ECO:0000259" key="11">
    <source>
        <dbReference type="SMART" id="SM00499"/>
    </source>
</evidence>